<gene>
    <name evidence="1" type="ORF">G1H10_13110</name>
</gene>
<dbReference type="AlphaFoldDB" id="A0A6L9S9C2"/>
<name>A0A6L9S9C2_9ACTN</name>
<protein>
    <submittedName>
        <fullName evidence="1">Uncharacterized protein</fullName>
    </submittedName>
</protein>
<sequence>MQELDRLFQSREASLESARRVWEGSGEFESVEAFIWPEGSLGDRFFSDFMMKEVERTPLLHSARLPGAGVIAAEPAQWSVATWALVRGVVFDGLSLEDRRVQALLDALAPVVTAELTLDGVRLPGLVRSNADVPEPSDDDGPLFVLGVMALVDATWAVVGDDSLQDVVDVLSPVLDDVHPDVSGRTIAEALVGAFAHHYRCEMPGDDELLQRVDVETGNALQHLVTTNTVAVNDVLRVGLAALAAIAELCRSESASVLPQHS</sequence>
<dbReference type="RefSeq" id="WP_163738149.1">
    <property type="nucleotide sequence ID" value="NZ_JAAGOA010000008.1"/>
</dbReference>
<evidence type="ECO:0000313" key="1">
    <source>
        <dbReference type="EMBL" id="NEE01108.1"/>
    </source>
</evidence>
<dbReference type="EMBL" id="JAAGOA010000008">
    <property type="protein sequence ID" value="NEE01108.1"/>
    <property type="molecule type" value="Genomic_DNA"/>
</dbReference>
<proteinExistence type="predicted"/>
<accession>A0A6L9S9C2</accession>
<reference evidence="1 2" key="1">
    <citation type="submission" date="2020-02" db="EMBL/GenBank/DDBJ databases">
        <authorList>
            <person name="Li X.-J."/>
            <person name="Han X.-M."/>
        </authorList>
    </citation>
    <scope>NUCLEOTIDE SEQUENCE [LARGE SCALE GENOMIC DNA]</scope>
    <source>
        <strain evidence="1 2">CCTCC AB 2017055</strain>
    </source>
</reference>
<evidence type="ECO:0000313" key="2">
    <source>
        <dbReference type="Proteomes" id="UP000475214"/>
    </source>
</evidence>
<dbReference type="Proteomes" id="UP000475214">
    <property type="component" value="Unassembled WGS sequence"/>
</dbReference>
<keyword evidence="2" id="KW-1185">Reference proteome</keyword>
<organism evidence="1 2">
    <name type="scientific">Phytoactinopolyspora halotolerans</name>
    <dbReference type="NCBI Taxonomy" id="1981512"/>
    <lineage>
        <taxon>Bacteria</taxon>
        <taxon>Bacillati</taxon>
        <taxon>Actinomycetota</taxon>
        <taxon>Actinomycetes</taxon>
        <taxon>Jiangellales</taxon>
        <taxon>Jiangellaceae</taxon>
        <taxon>Phytoactinopolyspora</taxon>
    </lineage>
</organism>
<comment type="caution">
    <text evidence="1">The sequence shown here is derived from an EMBL/GenBank/DDBJ whole genome shotgun (WGS) entry which is preliminary data.</text>
</comment>